<keyword evidence="3 6" id="KW-0812">Transmembrane</keyword>
<accession>A0AA41R4T5</accession>
<feature type="transmembrane region" description="Helical" evidence="6">
    <location>
        <begin position="331"/>
        <end position="349"/>
    </location>
</feature>
<dbReference type="PROSITE" id="PS50850">
    <property type="entry name" value="MFS"/>
    <property type="match status" value="1"/>
</dbReference>
<feature type="transmembrane region" description="Helical" evidence="6">
    <location>
        <begin position="437"/>
        <end position="456"/>
    </location>
</feature>
<comment type="caution">
    <text evidence="8">The sequence shown here is derived from an EMBL/GenBank/DDBJ whole genome shotgun (WGS) entry which is preliminary data.</text>
</comment>
<feature type="transmembrane region" description="Helical" evidence="6">
    <location>
        <begin position="300"/>
        <end position="319"/>
    </location>
</feature>
<keyword evidence="9" id="KW-1185">Reference proteome</keyword>
<evidence type="ECO:0000256" key="4">
    <source>
        <dbReference type="ARBA" id="ARBA00022989"/>
    </source>
</evidence>
<dbReference type="SUPFAM" id="SSF103473">
    <property type="entry name" value="MFS general substrate transporter"/>
    <property type="match status" value="1"/>
</dbReference>
<dbReference type="PANTHER" id="PTHR42718">
    <property type="entry name" value="MAJOR FACILITATOR SUPERFAMILY MULTIDRUG TRANSPORTER MFSC"/>
    <property type="match status" value="1"/>
</dbReference>
<proteinExistence type="predicted"/>
<evidence type="ECO:0000313" key="8">
    <source>
        <dbReference type="EMBL" id="MCJ8499283.1"/>
    </source>
</evidence>
<feature type="transmembrane region" description="Helical" evidence="6">
    <location>
        <begin position="82"/>
        <end position="108"/>
    </location>
</feature>
<dbReference type="CDD" id="cd17321">
    <property type="entry name" value="MFS_MMR_MDR_like"/>
    <property type="match status" value="1"/>
</dbReference>
<dbReference type="EMBL" id="JALJRB010000001">
    <property type="protein sequence ID" value="MCJ8499283.1"/>
    <property type="molecule type" value="Genomic_DNA"/>
</dbReference>
<dbReference type="GO" id="GO:0022857">
    <property type="term" value="F:transmembrane transporter activity"/>
    <property type="evidence" value="ECO:0007669"/>
    <property type="project" value="InterPro"/>
</dbReference>
<dbReference type="Gene3D" id="1.20.1250.20">
    <property type="entry name" value="MFS general substrate transporter like domains"/>
    <property type="match status" value="2"/>
</dbReference>
<organism evidence="8 9">
    <name type="scientific">Desulfatitalea alkaliphila</name>
    <dbReference type="NCBI Taxonomy" id="2929485"/>
    <lineage>
        <taxon>Bacteria</taxon>
        <taxon>Pseudomonadati</taxon>
        <taxon>Thermodesulfobacteriota</taxon>
        <taxon>Desulfobacteria</taxon>
        <taxon>Desulfobacterales</taxon>
        <taxon>Desulfosarcinaceae</taxon>
        <taxon>Desulfatitalea</taxon>
    </lineage>
</organism>
<evidence type="ECO:0000256" key="3">
    <source>
        <dbReference type="ARBA" id="ARBA00022692"/>
    </source>
</evidence>
<dbReference type="Pfam" id="PF07690">
    <property type="entry name" value="MFS_1"/>
    <property type="match status" value="1"/>
</dbReference>
<feature type="transmembrane region" description="Helical" evidence="6">
    <location>
        <begin position="202"/>
        <end position="221"/>
    </location>
</feature>
<evidence type="ECO:0000256" key="5">
    <source>
        <dbReference type="ARBA" id="ARBA00023136"/>
    </source>
</evidence>
<evidence type="ECO:0000256" key="2">
    <source>
        <dbReference type="ARBA" id="ARBA00022448"/>
    </source>
</evidence>
<dbReference type="Proteomes" id="UP001165427">
    <property type="component" value="Unassembled WGS sequence"/>
</dbReference>
<feature type="transmembrane region" description="Helical" evidence="6">
    <location>
        <begin position="227"/>
        <end position="244"/>
    </location>
</feature>
<gene>
    <name evidence="8" type="ORF">MRX98_01740</name>
</gene>
<evidence type="ECO:0000256" key="1">
    <source>
        <dbReference type="ARBA" id="ARBA00004141"/>
    </source>
</evidence>
<feature type="transmembrane region" description="Helical" evidence="6">
    <location>
        <begin position="170"/>
        <end position="190"/>
    </location>
</feature>
<feature type="transmembrane region" description="Helical" evidence="6">
    <location>
        <begin position="16"/>
        <end position="38"/>
    </location>
</feature>
<evidence type="ECO:0000313" key="9">
    <source>
        <dbReference type="Proteomes" id="UP001165427"/>
    </source>
</evidence>
<dbReference type="InterPro" id="IPR011701">
    <property type="entry name" value="MFS"/>
</dbReference>
<dbReference type="FunFam" id="1.20.1250.20:FF:000503">
    <property type="entry name" value="Drug resistance transporter, EmrB/QacA subfamily"/>
    <property type="match status" value="1"/>
</dbReference>
<dbReference type="PANTHER" id="PTHR42718:SF9">
    <property type="entry name" value="MAJOR FACILITATOR SUPERFAMILY MULTIDRUG TRANSPORTER MFSC"/>
    <property type="match status" value="1"/>
</dbReference>
<evidence type="ECO:0000256" key="6">
    <source>
        <dbReference type="SAM" id="Phobius"/>
    </source>
</evidence>
<evidence type="ECO:0000259" key="7">
    <source>
        <dbReference type="PROSITE" id="PS50850"/>
    </source>
</evidence>
<keyword evidence="4 6" id="KW-1133">Transmembrane helix</keyword>
<dbReference type="GO" id="GO:0016020">
    <property type="term" value="C:membrane"/>
    <property type="evidence" value="ECO:0007669"/>
    <property type="project" value="UniProtKB-SubCell"/>
</dbReference>
<dbReference type="InterPro" id="IPR036259">
    <property type="entry name" value="MFS_trans_sf"/>
</dbReference>
<feature type="domain" description="Major facilitator superfamily (MFS) profile" evidence="7">
    <location>
        <begin position="16"/>
        <end position="463"/>
    </location>
</feature>
<feature type="transmembrane region" description="Helical" evidence="6">
    <location>
        <begin position="144"/>
        <end position="164"/>
    </location>
</feature>
<feature type="transmembrane region" description="Helical" evidence="6">
    <location>
        <begin position="406"/>
        <end position="425"/>
    </location>
</feature>
<name>A0AA41R4T5_9BACT</name>
<dbReference type="InterPro" id="IPR020846">
    <property type="entry name" value="MFS_dom"/>
</dbReference>
<feature type="transmembrane region" description="Helical" evidence="6">
    <location>
        <begin position="355"/>
        <end position="373"/>
    </location>
</feature>
<keyword evidence="2" id="KW-0813">Transport</keyword>
<feature type="transmembrane region" description="Helical" evidence="6">
    <location>
        <begin position="265"/>
        <end position="294"/>
    </location>
</feature>
<comment type="subcellular location">
    <subcellularLocation>
        <location evidence="1">Membrane</location>
        <topology evidence="1">Multi-pass membrane protein</topology>
    </subcellularLocation>
</comment>
<dbReference type="RefSeq" id="WP_246902470.1">
    <property type="nucleotide sequence ID" value="NZ_JALJRB010000001.1"/>
</dbReference>
<dbReference type="AlphaFoldDB" id="A0AA41R4T5"/>
<keyword evidence="5 6" id="KW-0472">Membrane</keyword>
<feature type="transmembrane region" description="Helical" evidence="6">
    <location>
        <begin position="114"/>
        <end position="132"/>
    </location>
</feature>
<protein>
    <submittedName>
        <fullName evidence="8">MFS transporter</fullName>
    </submittedName>
</protein>
<feature type="transmembrane region" description="Helical" evidence="6">
    <location>
        <begin position="50"/>
        <end position="70"/>
    </location>
</feature>
<sequence>MPADGDHDAAARERSALFVATLTSFMGPFMISSVNVALPSIQAELGMSAVQLSWIPTAYLLAMAMVLVPAGRVADIHGRKRIFTAGLVVYTIASTLAALVPTTAWLIALRVGQGIGAAMFVTTGMAIVTSVFPPQRRGRAIGIYVAAVYIGLSVGPFAGGLLVQHVGWRSLFALMLPLGAVSVGVTLRFLKGEWAEARGEPLDIVGSLLYAGAIFALVYGGTALPSAAGGLLALGGLVGLLLFARRQARIAHPVFDVSLFRTNRVFAFSSLAALINYAATFAITFMLSLFLQYIKGLPPQTAGLVLVAQPAVMALFSPLAGRWADRIQPRWIASAGMLLTTLGLVGLLFLHPDVAIGRIVVNLALLGLGFALFSSPNMSAIMGSVAKHQYGIASGAVATMRLLGQMISMAVAAVVLAITIGQAAIAPANYPQLLGSLQILLAIFAGMCIFGIYFSMARGEIGK</sequence>
<dbReference type="PRINTS" id="PR01036">
    <property type="entry name" value="TCRTETB"/>
</dbReference>
<reference evidence="8" key="1">
    <citation type="submission" date="2022-04" db="EMBL/GenBank/DDBJ databases">
        <title>Desulfatitalea alkaliphila sp. nov., a novel anaerobic sulfate-reducing bacterium isolated from terrestrial mud volcano, Taman Peninsula, Russia.</title>
        <authorList>
            <person name="Khomyakova M.A."/>
            <person name="Merkel A.Y."/>
            <person name="Slobodkin A.I."/>
        </authorList>
    </citation>
    <scope>NUCLEOTIDE SEQUENCE</scope>
    <source>
        <strain evidence="8">M08but</strain>
    </source>
</reference>